<feature type="domain" description="Peptidase M12A" evidence="5">
    <location>
        <begin position="59"/>
        <end position="260"/>
    </location>
</feature>
<reference evidence="7" key="1">
    <citation type="submission" date="2022-11" db="UniProtKB">
        <authorList>
            <consortium name="WormBaseParasite"/>
        </authorList>
    </citation>
    <scope>IDENTIFICATION</scope>
</reference>
<dbReference type="GO" id="GO:0008270">
    <property type="term" value="F:zinc ion binding"/>
    <property type="evidence" value="ECO:0007669"/>
    <property type="project" value="UniProtKB-UniRule"/>
</dbReference>
<protein>
    <recommendedName>
        <fullName evidence="3">Metalloendopeptidase</fullName>
        <ecNumber evidence="3">3.4.24.-</ecNumber>
    </recommendedName>
</protein>
<comment type="cofactor">
    <cofactor evidence="2 3">
        <name>Zn(2+)</name>
        <dbReference type="ChEBI" id="CHEBI:29105"/>
    </cofactor>
    <text evidence="2 3">Binds 1 zinc ion per subunit.</text>
</comment>
<dbReference type="GO" id="GO:0004222">
    <property type="term" value="F:metalloendopeptidase activity"/>
    <property type="evidence" value="ECO:0007669"/>
    <property type="project" value="UniProtKB-UniRule"/>
</dbReference>
<evidence type="ECO:0000256" key="4">
    <source>
        <dbReference type="SAM" id="SignalP"/>
    </source>
</evidence>
<dbReference type="PRINTS" id="PR00480">
    <property type="entry name" value="ASTACIN"/>
</dbReference>
<feature type="active site" evidence="2">
    <location>
        <position position="159"/>
    </location>
</feature>
<evidence type="ECO:0000259" key="5">
    <source>
        <dbReference type="PROSITE" id="PS51864"/>
    </source>
</evidence>
<comment type="caution">
    <text evidence="2">Lacks conserved residue(s) required for the propagation of feature annotation.</text>
</comment>
<dbReference type="PANTHER" id="PTHR10127">
    <property type="entry name" value="DISCOIDIN, CUB, EGF, LAMININ , AND ZINC METALLOPROTEASE DOMAIN CONTAINING"/>
    <property type="match status" value="1"/>
</dbReference>
<evidence type="ECO:0000313" key="6">
    <source>
        <dbReference type="Proteomes" id="UP000887565"/>
    </source>
</evidence>
<keyword evidence="2 3" id="KW-0862">Zinc</keyword>
<dbReference type="GO" id="GO:0006508">
    <property type="term" value="P:proteolysis"/>
    <property type="evidence" value="ECO:0007669"/>
    <property type="project" value="UniProtKB-KW"/>
</dbReference>
<organism evidence="6 7">
    <name type="scientific">Romanomermis culicivorax</name>
    <name type="common">Nematode worm</name>
    <dbReference type="NCBI Taxonomy" id="13658"/>
    <lineage>
        <taxon>Eukaryota</taxon>
        <taxon>Metazoa</taxon>
        <taxon>Ecdysozoa</taxon>
        <taxon>Nematoda</taxon>
        <taxon>Enoplea</taxon>
        <taxon>Dorylaimia</taxon>
        <taxon>Mermithida</taxon>
        <taxon>Mermithoidea</taxon>
        <taxon>Mermithidae</taxon>
        <taxon>Romanomermis</taxon>
    </lineage>
</organism>
<sequence>MIIFLVVSFFASVACLPIHHETTTKDGRAGTRYFNLTQEEIRKINEAQNDLIFTPQQKAAMRSRNMAFSARFWTDGVVPFEIDPSFHSLPQAAEMLQFAIDQYAKYTCIKLRPRQPQDRNYLFFYSGQGCFSYFGMTGGEQEVSMSILCNNYPQVILHEIGHALGLIHEQQRPDRDQYVEIYWKNILRSMASNFDKVPLKQDRLFPYDYTSMMHYDAWAFSMNSGYAMVAKKPGITQKMGWYEGFSQSDIDRINYYYKCNEKKA</sequence>
<dbReference type="PROSITE" id="PS51864">
    <property type="entry name" value="ASTACIN"/>
    <property type="match status" value="1"/>
</dbReference>
<dbReference type="SUPFAM" id="SSF55486">
    <property type="entry name" value="Metalloproteases ('zincins'), catalytic domain"/>
    <property type="match status" value="1"/>
</dbReference>
<dbReference type="PANTHER" id="PTHR10127:SF850">
    <property type="entry name" value="METALLOENDOPEPTIDASE"/>
    <property type="match status" value="1"/>
</dbReference>
<keyword evidence="1" id="KW-1015">Disulfide bond</keyword>
<dbReference type="Gene3D" id="3.40.390.10">
    <property type="entry name" value="Collagenase (Catalytic Domain)"/>
    <property type="match status" value="1"/>
</dbReference>
<dbReference type="Proteomes" id="UP000887565">
    <property type="component" value="Unplaced"/>
</dbReference>
<keyword evidence="2 3" id="KW-0479">Metal-binding</keyword>
<dbReference type="OMA" id="HIMESTT"/>
<keyword evidence="2 3" id="KW-0645">Protease</keyword>
<dbReference type="InterPro" id="IPR024079">
    <property type="entry name" value="MetalloPept_cat_dom_sf"/>
</dbReference>
<dbReference type="WBParaSite" id="nRc.2.0.1.t14585-RA">
    <property type="protein sequence ID" value="nRc.2.0.1.t14585-RA"/>
    <property type="gene ID" value="nRc.2.0.1.g14585"/>
</dbReference>
<keyword evidence="4" id="KW-0732">Signal</keyword>
<proteinExistence type="predicted"/>
<keyword evidence="6" id="KW-1185">Reference proteome</keyword>
<dbReference type="CDD" id="cd04280">
    <property type="entry name" value="ZnMc_astacin_like"/>
    <property type="match status" value="1"/>
</dbReference>
<dbReference type="SMART" id="SM00235">
    <property type="entry name" value="ZnMc"/>
    <property type="match status" value="1"/>
</dbReference>
<feature type="chain" id="PRO_5037748466" description="Metalloendopeptidase" evidence="4">
    <location>
        <begin position="16"/>
        <end position="264"/>
    </location>
</feature>
<dbReference type="InterPro" id="IPR034035">
    <property type="entry name" value="Astacin-like_dom"/>
</dbReference>
<dbReference type="EC" id="3.4.24.-" evidence="3"/>
<name>A0A915IL89_ROMCU</name>
<feature type="binding site" evidence="2">
    <location>
        <position position="162"/>
    </location>
    <ligand>
        <name>Zn(2+)</name>
        <dbReference type="ChEBI" id="CHEBI:29105"/>
        <note>catalytic</note>
    </ligand>
</feature>
<dbReference type="Pfam" id="PF01400">
    <property type="entry name" value="Astacin"/>
    <property type="match status" value="1"/>
</dbReference>
<dbReference type="InterPro" id="IPR006026">
    <property type="entry name" value="Peptidase_Metallo"/>
</dbReference>
<evidence type="ECO:0000256" key="2">
    <source>
        <dbReference type="PROSITE-ProRule" id="PRU01211"/>
    </source>
</evidence>
<feature type="signal peptide" evidence="4">
    <location>
        <begin position="1"/>
        <end position="15"/>
    </location>
</feature>
<evidence type="ECO:0000256" key="1">
    <source>
        <dbReference type="ARBA" id="ARBA00023157"/>
    </source>
</evidence>
<feature type="binding site" evidence="2">
    <location>
        <position position="158"/>
    </location>
    <ligand>
        <name>Zn(2+)</name>
        <dbReference type="ChEBI" id="CHEBI:29105"/>
        <note>catalytic</note>
    </ligand>
</feature>
<accession>A0A915IL89</accession>
<keyword evidence="2 3" id="KW-0482">Metalloprotease</keyword>
<feature type="binding site" evidence="2">
    <location>
        <position position="168"/>
    </location>
    <ligand>
        <name>Zn(2+)</name>
        <dbReference type="ChEBI" id="CHEBI:29105"/>
        <note>catalytic</note>
    </ligand>
</feature>
<evidence type="ECO:0000256" key="3">
    <source>
        <dbReference type="RuleBase" id="RU361183"/>
    </source>
</evidence>
<dbReference type="InterPro" id="IPR001506">
    <property type="entry name" value="Peptidase_M12A"/>
</dbReference>
<keyword evidence="2 3" id="KW-0378">Hydrolase</keyword>
<evidence type="ECO:0000313" key="7">
    <source>
        <dbReference type="WBParaSite" id="nRc.2.0.1.t14585-RA"/>
    </source>
</evidence>
<dbReference type="AlphaFoldDB" id="A0A915IL89"/>